<dbReference type="RefSeq" id="WP_098005574.1">
    <property type="nucleotide sequence ID" value="NZ_AP022563.1"/>
</dbReference>
<keyword evidence="1" id="KW-0732">Signal</keyword>
<sequence length="146" mass="15938">MTESEESTGSSAGPFLGALAIIVAVVIAIWLFNVFSGDGLTEEQQIARVAAGQNDALQRLDYADFRSYSCVALHRSESEVLDRQRESESQRGNRVVERVDAVVIEGDRATADVTYYFDSNREAKETVPTTFVREGGGWKVCSPGPS</sequence>
<evidence type="ECO:0000313" key="5">
    <source>
        <dbReference type="Proteomes" id="UP000467006"/>
    </source>
</evidence>
<proteinExistence type="inferred from homology"/>
<dbReference type="Proteomes" id="UP000467006">
    <property type="component" value="Chromosome"/>
</dbReference>
<gene>
    <name evidence="4" type="ORF">MDUV_38700</name>
</gene>
<name>A0A7I7K491_9MYCO</name>
<evidence type="ECO:0000256" key="1">
    <source>
        <dbReference type="ARBA" id="ARBA00022729"/>
    </source>
</evidence>
<evidence type="ECO:0000256" key="2">
    <source>
        <dbReference type="ARBA" id="ARBA00093774"/>
    </source>
</evidence>
<keyword evidence="5" id="KW-1185">Reference proteome</keyword>
<reference evidence="4 5" key="1">
    <citation type="journal article" date="2019" name="Emerg. Microbes Infect.">
        <title>Comprehensive subspecies identification of 175 nontuberculous mycobacteria species based on 7547 genomic profiles.</title>
        <authorList>
            <person name="Matsumoto Y."/>
            <person name="Kinjo T."/>
            <person name="Motooka D."/>
            <person name="Nabeya D."/>
            <person name="Jung N."/>
            <person name="Uechi K."/>
            <person name="Horii T."/>
            <person name="Iida T."/>
            <person name="Fujita J."/>
            <person name="Nakamura S."/>
        </authorList>
    </citation>
    <scope>NUCLEOTIDE SEQUENCE [LARGE SCALE GENOMIC DNA]</scope>
    <source>
        <strain evidence="4 5">JCM 6396</strain>
    </source>
</reference>
<dbReference type="InterPro" id="IPR058644">
    <property type="entry name" value="Mtb12-like_C"/>
</dbReference>
<dbReference type="InterPro" id="IPR032710">
    <property type="entry name" value="NTF2-like_dom_sf"/>
</dbReference>
<dbReference type="Pfam" id="PF26580">
    <property type="entry name" value="Mtb12_C"/>
    <property type="match status" value="1"/>
</dbReference>
<feature type="domain" description="Low molecular weight antigen MTB12-like C-terminal" evidence="3">
    <location>
        <begin position="79"/>
        <end position="140"/>
    </location>
</feature>
<protein>
    <recommendedName>
        <fullName evidence="3">Low molecular weight antigen MTB12-like C-terminal domain-containing protein</fullName>
    </recommendedName>
</protein>
<organism evidence="4 5">
    <name type="scientific">Mycolicibacterium duvalii</name>
    <dbReference type="NCBI Taxonomy" id="39688"/>
    <lineage>
        <taxon>Bacteria</taxon>
        <taxon>Bacillati</taxon>
        <taxon>Actinomycetota</taxon>
        <taxon>Actinomycetes</taxon>
        <taxon>Mycobacteriales</taxon>
        <taxon>Mycobacteriaceae</taxon>
        <taxon>Mycolicibacterium</taxon>
    </lineage>
</organism>
<dbReference type="AlphaFoldDB" id="A0A7I7K491"/>
<dbReference type="SUPFAM" id="SSF54427">
    <property type="entry name" value="NTF2-like"/>
    <property type="match status" value="1"/>
</dbReference>
<dbReference type="OrthoDB" id="4427703at2"/>
<comment type="similarity">
    <text evidence="2">Belongs to the MTB12 family.</text>
</comment>
<evidence type="ECO:0000259" key="3">
    <source>
        <dbReference type="Pfam" id="PF26580"/>
    </source>
</evidence>
<dbReference type="EMBL" id="AP022563">
    <property type="protein sequence ID" value="BBX19010.1"/>
    <property type="molecule type" value="Genomic_DNA"/>
</dbReference>
<evidence type="ECO:0000313" key="4">
    <source>
        <dbReference type="EMBL" id="BBX19010.1"/>
    </source>
</evidence>
<accession>A0A7I7K491</accession>
<dbReference type="KEGG" id="mdu:MDUV_38700"/>